<evidence type="ECO:0000313" key="6">
    <source>
        <dbReference type="Proteomes" id="UP000077051"/>
    </source>
</evidence>
<dbReference type="Pfam" id="PF25555">
    <property type="entry name" value="RAB3A-like_C"/>
    <property type="match status" value="1"/>
</dbReference>
<reference evidence="5 6" key="1">
    <citation type="submission" date="2015-06" db="EMBL/GenBank/DDBJ databases">
        <title>Expansion of signal transduction pathways in fungi by whole-genome duplication.</title>
        <authorList>
            <consortium name="DOE Joint Genome Institute"/>
            <person name="Corrochano L.M."/>
            <person name="Kuo A."/>
            <person name="Marcet-Houben M."/>
            <person name="Polaino S."/>
            <person name="Salamov A."/>
            <person name="Villalobos J.M."/>
            <person name="Alvarez M.I."/>
            <person name="Avalos J."/>
            <person name="Benito E.P."/>
            <person name="Benoit I."/>
            <person name="Burger G."/>
            <person name="Camino L.P."/>
            <person name="Canovas D."/>
            <person name="Cerda-Olmedo E."/>
            <person name="Cheng J.-F."/>
            <person name="Dominguez A."/>
            <person name="Elias M."/>
            <person name="Eslava A.P."/>
            <person name="Glaser F."/>
            <person name="Grimwood J."/>
            <person name="Gutierrez G."/>
            <person name="Heitman J."/>
            <person name="Henrissat B."/>
            <person name="Iturriaga E.A."/>
            <person name="Lang B.F."/>
            <person name="Lavin J.L."/>
            <person name="Lee S."/>
            <person name="Li W."/>
            <person name="Lindquist E."/>
            <person name="Lopez-Garcia S."/>
            <person name="Luque E.M."/>
            <person name="Marcos A.T."/>
            <person name="Martin J."/>
            <person name="Mccluskey K."/>
            <person name="Medina H.R."/>
            <person name="Miralles-Duran A."/>
            <person name="Miyazaki A."/>
            <person name="Munoz-Torres E."/>
            <person name="Oguiza J.A."/>
            <person name="Ohm R."/>
            <person name="Olmedo M."/>
            <person name="Orejas M."/>
            <person name="Ortiz-Castellanos L."/>
            <person name="Pisabarro A.G."/>
            <person name="Rodriguez-Romero J."/>
            <person name="Ruiz-Herrera J."/>
            <person name="Ruiz-Vazquez R."/>
            <person name="Sanz C."/>
            <person name="Schackwitz W."/>
            <person name="Schmutz J."/>
            <person name="Shahriari M."/>
            <person name="Shelest E."/>
            <person name="Silva-Franco F."/>
            <person name="Soanes D."/>
            <person name="Syed K."/>
            <person name="Tagua V.G."/>
            <person name="Talbot N.J."/>
            <person name="Thon M."/>
            <person name="De Vries R.P."/>
            <person name="Wiebenga A."/>
            <person name="Yadav J.S."/>
            <person name="Braun E.L."/>
            <person name="Baker S."/>
            <person name="Garre V."/>
            <person name="Horwitz B."/>
            <person name="Torres-Martinez S."/>
            <person name="Idnurm A."/>
            <person name="Herrera-Estrella A."/>
            <person name="Gabaldon T."/>
            <person name="Grigoriev I.V."/>
        </authorList>
    </citation>
    <scope>NUCLEOTIDE SEQUENCE [LARGE SCALE GENOMIC DNA]</scope>
    <source>
        <strain evidence="5 6">CBS 277.49</strain>
    </source>
</reference>
<dbReference type="STRING" id="747725.A0A168NSW6"/>
<dbReference type="VEuPathDB" id="FungiDB:MUCCIDRAFT_78273"/>
<feature type="compositionally biased region" description="Low complexity" evidence="3">
    <location>
        <begin position="161"/>
        <end position="170"/>
    </location>
</feature>
<feature type="coiled-coil region" evidence="2">
    <location>
        <begin position="12"/>
        <end position="81"/>
    </location>
</feature>
<feature type="compositionally biased region" description="Polar residues" evidence="3">
    <location>
        <begin position="432"/>
        <end position="454"/>
    </location>
</feature>
<comment type="caution">
    <text evidence="5">The sequence shown here is derived from an EMBL/GenBank/DDBJ whole genome shotgun (WGS) entry which is preliminary data.</text>
</comment>
<feature type="compositionally biased region" description="Polar residues" evidence="3">
    <location>
        <begin position="171"/>
        <end position="184"/>
    </location>
</feature>
<name>A0A168NSW6_MUCCL</name>
<evidence type="ECO:0000256" key="1">
    <source>
        <dbReference type="ARBA" id="ARBA00023054"/>
    </source>
</evidence>
<sequence>MTCHHCHSDELILSLRQELDSKNHQLQRMELDLQTLNQKYVAEIERVGNVQHEKDMVEHELEELSRKLFEEANAMVAIEKRARWQVENELRQTQEHLLAEQTQLHELRLKLTTADDETVSSTAQHVAKKKKSCSNMRAQMDLQELHGLKRASANHALKYTQQQQQQQQQQRTISMPPTPSTSNHAIKKEPSTLDGVQLQLFQEYTIASSKQLLSPKKLNQTPFMKHCLAEDIEPCLRFGPQSKLSIKKMIDYLSRQPCFIEHVTSFNVNAAPPQQQQSSKPLWGRFTSSTSPSTSTSTHTKNSMIVSNACSACARPADPGNHQSVVLNYRFRLDENEHWLPIDQYCRDRLVAVCEFFVFIRNIQMGLYSDRSIEDLYTENIRLRLQMFYSRMGALPVVMDDLGLDPDQIGKATLPSHYQIHNEEEEEDVYLSDTSLSTGPHTPEPHSTSPIAKA</sequence>
<feature type="region of interest" description="Disordered" evidence="3">
    <location>
        <begin position="425"/>
        <end position="454"/>
    </location>
</feature>
<dbReference type="GO" id="GO:0005085">
    <property type="term" value="F:guanyl-nucleotide exchange factor activity"/>
    <property type="evidence" value="ECO:0007669"/>
    <property type="project" value="InterPro"/>
</dbReference>
<dbReference type="SUPFAM" id="SSF144284">
    <property type="entry name" value="Sec2 N-terminal region"/>
    <property type="match status" value="1"/>
</dbReference>
<accession>A0A168NSW6</accession>
<dbReference type="InterPro" id="IPR009449">
    <property type="entry name" value="Sec2_N"/>
</dbReference>
<dbReference type="AlphaFoldDB" id="A0A168NSW6"/>
<keyword evidence="6" id="KW-1185">Reference proteome</keyword>
<feature type="region of interest" description="Disordered" evidence="3">
    <location>
        <begin position="160"/>
        <end position="187"/>
    </location>
</feature>
<dbReference type="InterPro" id="IPR040351">
    <property type="entry name" value="RAB3IL/RAB3IP/Sec2"/>
</dbReference>
<dbReference type="Proteomes" id="UP000077051">
    <property type="component" value="Unassembled WGS sequence"/>
</dbReference>
<dbReference type="Gene3D" id="6.10.140.910">
    <property type="match status" value="1"/>
</dbReference>
<evidence type="ECO:0000259" key="4">
    <source>
        <dbReference type="Pfam" id="PF06428"/>
    </source>
</evidence>
<dbReference type="GO" id="GO:0051286">
    <property type="term" value="C:cell tip"/>
    <property type="evidence" value="ECO:0007669"/>
    <property type="project" value="TreeGrafter"/>
</dbReference>
<proteinExistence type="predicted"/>
<evidence type="ECO:0000256" key="2">
    <source>
        <dbReference type="SAM" id="Coils"/>
    </source>
</evidence>
<feature type="compositionally biased region" description="Low complexity" evidence="3">
    <location>
        <begin position="287"/>
        <end position="300"/>
    </location>
</feature>
<dbReference type="GO" id="GO:0006887">
    <property type="term" value="P:exocytosis"/>
    <property type="evidence" value="ECO:0007669"/>
    <property type="project" value="TreeGrafter"/>
</dbReference>
<feature type="domain" description="GDP/GTP exchange factor Sec2 N-terminal" evidence="4">
    <location>
        <begin position="22"/>
        <end position="111"/>
    </location>
</feature>
<dbReference type="Pfam" id="PF06428">
    <property type="entry name" value="Sec2p"/>
    <property type="match status" value="1"/>
</dbReference>
<dbReference type="EMBL" id="AMYB01000002">
    <property type="protein sequence ID" value="OAD06693.1"/>
    <property type="molecule type" value="Genomic_DNA"/>
</dbReference>
<dbReference type="OrthoDB" id="5560525at2759"/>
<dbReference type="PANTHER" id="PTHR14430:SF0">
    <property type="entry name" value="SEC2P DOMAIN-CONTAINING PROTEIN"/>
    <property type="match status" value="1"/>
</dbReference>
<dbReference type="CDD" id="cd21044">
    <property type="entry name" value="Rab11BD_RAB3IP_like"/>
    <property type="match status" value="1"/>
</dbReference>
<evidence type="ECO:0000256" key="3">
    <source>
        <dbReference type="SAM" id="MobiDB-lite"/>
    </source>
</evidence>
<protein>
    <recommendedName>
        <fullName evidence="4">GDP/GTP exchange factor Sec2 N-terminal domain-containing protein</fullName>
    </recommendedName>
</protein>
<dbReference type="GO" id="GO:0070319">
    <property type="term" value="C:Golgi to plasma membrane transport vesicle"/>
    <property type="evidence" value="ECO:0007669"/>
    <property type="project" value="TreeGrafter"/>
</dbReference>
<organism evidence="5 6">
    <name type="scientific">Mucor lusitanicus CBS 277.49</name>
    <dbReference type="NCBI Taxonomy" id="747725"/>
    <lineage>
        <taxon>Eukaryota</taxon>
        <taxon>Fungi</taxon>
        <taxon>Fungi incertae sedis</taxon>
        <taxon>Mucoromycota</taxon>
        <taxon>Mucoromycotina</taxon>
        <taxon>Mucoromycetes</taxon>
        <taxon>Mucorales</taxon>
        <taxon>Mucorineae</taxon>
        <taxon>Mucoraceae</taxon>
        <taxon>Mucor</taxon>
    </lineage>
</organism>
<keyword evidence="1 2" id="KW-0175">Coiled coil</keyword>
<feature type="region of interest" description="Disordered" evidence="3">
    <location>
        <begin position="271"/>
        <end position="300"/>
    </location>
</feature>
<evidence type="ECO:0000313" key="5">
    <source>
        <dbReference type="EMBL" id="OAD06693.1"/>
    </source>
</evidence>
<dbReference type="PANTHER" id="PTHR14430">
    <property type="entry name" value="RABIN3-RELATED"/>
    <property type="match status" value="1"/>
</dbReference>
<gene>
    <name evidence="5" type="ORF">MUCCIDRAFT_78273</name>
</gene>